<feature type="domain" description="Glutamine amidotransferase" evidence="1">
    <location>
        <begin position="20"/>
        <end position="183"/>
    </location>
</feature>
<dbReference type="SUPFAM" id="SSF52317">
    <property type="entry name" value="Class I glutamine amidotransferase-like"/>
    <property type="match status" value="1"/>
</dbReference>
<dbReference type="RefSeq" id="WP_382399413.1">
    <property type="nucleotide sequence ID" value="NZ_JBHSWH010000001.1"/>
</dbReference>
<dbReference type="InterPro" id="IPR029062">
    <property type="entry name" value="Class_I_gatase-like"/>
</dbReference>
<dbReference type="CDD" id="cd01741">
    <property type="entry name" value="GATase1_1"/>
    <property type="match status" value="1"/>
</dbReference>
<reference evidence="3" key="1">
    <citation type="journal article" date="2019" name="Int. J. Syst. Evol. Microbiol.">
        <title>The Global Catalogue of Microorganisms (GCM) 10K type strain sequencing project: providing services to taxonomists for standard genome sequencing and annotation.</title>
        <authorList>
            <consortium name="The Broad Institute Genomics Platform"/>
            <consortium name="The Broad Institute Genome Sequencing Center for Infectious Disease"/>
            <person name="Wu L."/>
            <person name="Ma J."/>
        </authorList>
    </citation>
    <scope>NUCLEOTIDE SEQUENCE [LARGE SCALE GENOMIC DNA]</scope>
    <source>
        <strain evidence="3">CCUG 58127</strain>
    </source>
</reference>
<evidence type="ECO:0000313" key="2">
    <source>
        <dbReference type="EMBL" id="MFC6704828.1"/>
    </source>
</evidence>
<gene>
    <name evidence="2" type="ORF">ACFQDH_06000</name>
</gene>
<accession>A0ABW2ADM3</accession>
<keyword evidence="2" id="KW-0315">Glutamine amidotransferase</keyword>
<dbReference type="Gene3D" id="3.40.50.880">
    <property type="match status" value="1"/>
</dbReference>
<keyword evidence="3" id="KW-1185">Reference proteome</keyword>
<name>A0ABW2ADM3_9MICO</name>
<protein>
    <submittedName>
        <fullName evidence="2">Type 1 glutamine amidotransferase</fullName>
    </submittedName>
</protein>
<sequence>MARILVVEHEDGTGPGYLGECLVEAGLELHVVRPYLDDRLPESLSGYDGFIVLGGTQSPFDDEAAPWLSAVRDLIRLALGERLPLLGVCLGGEMLADVAGGQVTHATRGPEVGLRRLTKHPGAADDPLFGDLPDAAPAVEWHWEEILALPPGAVPLVGTEPYPHQAFRIGDTAWGLQFHPEVLTEAVNAWADHARDHLATEGRTPADVADEVRVAEPELREVWRGVARRWAGVIGPVADGRDGRSDGLRAARC</sequence>
<proteinExistence type="predicted"/>
<dbReference type="EMBL" id="JBHSWH010000001">
    <property type="protein sequence ID" value="MFC6704828.1"/>
    <property type="molecule type" value="Genomic_DNA"/>
</dbReference>
<dbReference type="PANTHER" id="PTHR42695:SF5">
    <property type="entry name" value="GLUTAMINE AMIDOTRANSFERASE YLR126C-RELATED"/>
    <property type="match status" value="1"/>
</dbReference>
<evidence type="ECO:0000313" key="3">
    <source>
        <dbReference type="Proteomes" id="UP001596298"/>
    </source>
</evidence>
<organism evidence="2 3">
    <name type="scientific">Flexivirga alba</name>
    <dbReference type="NCBI Taxonomy" id="702742"/>
    <lineage>
        <taxon>Bacteria</taxon>
        <taxon>Bacillati</taxon>
        <taxon>Actinomycetota</taxon>
        <taxon>Actinomycetes</taxon>
        <taxon>Micrococcales</taxon>
        <taxon>Dermacoccaceae</taxon>
        <taxon>Flexivirga</taxon>
    </lineage>
</organism>
<evidence type="ECO:0000259" key="1">
    <source>
        <dbReference type="Pfam" id="PF00117"/>
    </source>
</evidence>
<dbReference type="Proteomes" id="UP001596298">
    <property type="component" value="Unassembled WGS sequence"/>
</dbReference>
<dbReference type="PROSITE" id="PS51273">
    <property type="entry name" value="GATASE_TYPE_1"/>
    <property type="match status" value="1"/>
</dbReference>
<dbReference type="PANTHER" id="PTHR42695">
    <property type="entry name" value="GLUTAMINE AMIDOTRANSFERASE YLR126C-RELATED"/>
    <property type="match status" value="1"/>
</dbReference>
<dbReference type="InterPro" id="IPR017926">
    <property type="entry name" value="GATASE"/>
</dbReference>
<comment type="caution">
    <text evidence="2">The sequence shown here is derived from an EMBL/GenBank/DDBJ whole genome shotgun (WGS) entry which is preliminary data.</text>
</comment>
<dbReference type="InterPro" id="IPR044992">
    <property type="entry name" value="ChyE-like"/>
</dbReference>
<dbReference type="Pfam" id="PF00117">
    <property type="entry name" value="GATase"/>
    <property type="match status" value="1"/>
</dbReference>